<name>A0ACD2UEK0_9PSED</name>
<dbReference type="EMBL" id="FXUY01000002">
    <property type="protein sequence ID" value="SMQ31053.1"/>
    <property type="molecule type" value="Genomic_DNA"/>
</dbReference>
<gene>
    <name evidence="1" type="ORF">SAMN04488483_5953</name>
</gene>
<protein>
    <submittedName>
        <fullName evidence="1">Uncharacterized protein</fullName>
    </submittedName>
</protein>
<reference evidence="1" key="1">
    <citation type="submission" date="2017-05" db="EMBL/GenBank/DDBJ databases">
        <authorList>
            <person name="Varghese N."/>
            <person name="Submissions S."/>
        </authorList>
    </citation>
    <scope>NUCLEOTIDE SEQUENCE</scope>
    <source>
        <strain evidence="1">LMG 28168</strain>
    </source>
</reference>
<sequence>MEFLRLLAFVAVWGFMWRWVVKNRGNWNIFYGNIVGAAGGVIVALVMLSITLSLYPMADEPEKNQAEKTVVQNPSPNAVMPEAEPAPVAAPAPAPVSVPTPAPAPAPAASSSNLPAYVASKPQNEPSPPDSALMPFYSQRMATSMSEKKLEDGLGKNFTTLRQMMGTDPNADKSVMAAVMCVPFVQRAMRFPAAAAITQQPKTNSKLFKEQTYTITNTVTGRNMLGDDVLYRFDCSIQQLPINESGYADWRLLDLKLQKAGS</sequence>
<accession>A0ACD2UEK0</accession>
<keyword evidence="2" id="KW-1185">Reference proteome</keyword>
<evidence type="ECO:0000313" key="2">
    <source>
        <dbReference type="Proteomes" id="UP001158048"/>
    </source>
</evidence>
<dbReference type="Proteomes" id="UP001158048">
    <property type="component" value="Unassembled WGS sequence"/>
</dbReference>
<evidence type="ECO:0000313" key="1">
    <source>
        <dbReference type="EMBL" id="SMQ31053.1"/>
    </source>
</evidence>
<organism evidence="1 2">
    <name type="scientific">Pseudomonas helmanticensis</name>
    <dbReference type="NCBI Taxonomy" id="1471381"/>
    <lineage>
        <taxon>Bacteria</taxon>
        <taxon>Pseudomonadati</taxon>
        <taxon>Pseudomonadota</taxon>
        <taxon>Gammaproteobacteria</taxon>
        <taxon>Pseudomonadales</taxon>
        <taxon>Pseudomonadaceae</taxon>
        <taxon>Pseudomonas</taxon>
    </lineage>
</organism>
<comment type="caution">
    <text evidence="1">The sequence shown here is derived from an EMBL/GenBank/DDBJ whole genome shotgun (WGS) entry which is preliminary data.</text>
</comment>
<proteinExistence type="predicted"/>